<proteinExistence type="inferred from homology"/>
<reference evidence="7 8" key="1">
    <citation type="journal article" date="2018" name="Cell">
        <title>The Chara Genome: Secondary Complexity and Implications for Plant Terrestrialization.</title>
        <authorList>
            <person name="Nishiyama T."/>
            <person name="Sakayama H."/>
            <person name="Vries J.D."/>
            <person name="Buschmann H."/>
            <person name="Saint-Marcoux D."/>
            <person name="Ullrich K.K."/>
            <person name="Haas F.B."/>
            <person name="Vanderstraeten L."/>
            <person name="Becker D."/>
            <person name="Lang D."/>
            <person name="Vosolsobe S."/>
            <person name="Rombauts S."/>
            <person name="Wilhelmsson P.K.I."/>
            <person name="Janitza P."/>
            <person name="Kern R."/>
            <person name="Heyl A."/>
            <person name="Rumpler F."/>
            <person name="Villalobos L.I.A.C."/>
            <person name="Clay J.M."/>
            <person name="Skokan R."/>
            <person name="Toyoda A."/>
            <person name="Suzuki Y."/>
            <person name="Kagoshima H."/>
            <person name="Schijlen E."/>
            <person name="Tajeshwar N."/>
            <person name="Catarino B."/>
            <person name="Hetherington A.J."/>
            <person name="Saltykova A."/>
            <person name="Bonnot C."/>
            <person name="Breuninger H."/>
            <person name="Symeonidi A."/>
            <person name="Radhakrishnan G.V."/>
            <person name="Van Nieuwerburgh F."/>
            <person name="Deforce D."/>
            <person name="Chang C."/>
            <person name="Karol K.G."/>
            <person name="Hedrich R."/>
            <person name="Ulvskov P."/>
            <person name="Glockner G."/>
            <person name="Delwiche C.F."/>
            <person name="Petrasek J."/>
            <person name="Van de Peer Y."/>
            <person name="Friml J."/>
            <person name="Beilby M."/>
            <person name="Dolan L."/>
            <person name="Kohara Y."/>
            <person name="Sugano S."/>
            <person name="Fujiyama A."/>
            <person name="Delaux P.-M."/>
            <person name="Quint M."/>
            <person name="TheiBen G."/>
            <person name="Hagemann M."/>
            <person name="Harholt J."/>
            <person name="Dunand C."/>
            <person name="Zachgo S."/>
            <person name="Langdale J."/>
            <person name="Maumus F."/>
            <person name="Straeten D.V.D."/>
            <person name="Gould S.B."/>
            <person name="Rensing S.A."/>
        </authorList>
    </citation>
    <scope>NUCLEOTIDE SEQUENCE [LARGE SCALE GENOMIC DNA]</scope>
    <source>
        <strain evidence="7 8">S276</strain>
    </source>
</reference>
<evidence type="ECO:0008006" key="9">
    <source>
        <dbReference type="Google" id="ProtNLM"/>
    </source>
</evidence>
<dbReference type="Gene3D" id="3.20.20.70">
    <property type="entry name" value="Aldolase class I"/>
    <property type="match status" value="1"/>
</dbReference>
<comment type="caution">
    <text evidence="7">The sequence shown here is derived from an EMBL/GenBank/DDBJ whole genome shotgun (WGS) entry which is preliminary data.</text>
</comment>
<dbReference type="STRING" id="69332.A0A388JX49"/>
<dbReference type="GO" id="GO:0016829">
    <property type="term" value="F:lyase activity"/>
    <property type="evidence" value="ECO:0007669"/>
    <property type="project" value="UniProtKB-KW"/>
</dbReference>
<evidence type="ECO:0000313" key="7">
    <source>
        <dbReference type="EMBL" id="GBG62380.1"/>
    </source>
</evidence>
<dbReference type="AlphaFoldDB" id="A0A388JX49"/>
<name>A0A388JX49_CHABU</name>
<comment type="subunit">
    <text evidence="3">Homotrimer.</text>
</comment>
<organism evidence="7 8">
    <name type="scientific">Chara braunii</name>
    <name type="common">Braun's stonewort</name>
    <dbReference type="NCBI Taxonomy" id="69332"/>
    <lineage>
        <taxon>Eukaryota</taxon>
        <taxon>Viridiplantae</taxon>
        <taxon>Streptophyta</taxon>
        <taxon>Charophyceae</taxon>
        <taxon>Charales</taxon>
        <taxon>Characeae</taxon>
        <taxon>Chara</taxon>
    </lineage>
</organism>
<sequence>MKYCYAAAFASQGKGTKCFSTSHAGAHSSCVQTCTAGQCAFSIARDHRQILSVVCEGFRVPLCFRAPLNLSDPHHQAGIRLEVRATSLLLPSSSRTSRSWKTSRNQNLDCHSSPRLVRRARQSVCTKVGRFLTGSIVFPSARLHLHGFRQPRSDVGGNSYPHHMEEWAGSTPEGERYKEYHQEALETIWKGQMQQAEGVRRVLETGWKVTDEDSQSSHVSLDGSGSQQTRREGEEPEHRSNSCNAFENPLDAFENPLEENWWPYKMERPSPSANDKENDEVPDCSPEVLNEGEERRGIARPLVESIPYSVTGDPGRKPRGVLRKEPTGWLPGDPDIRSTARASGLLGRSALSVIGRDSIGDTRSSSRGSLTEDEDRRGAAALDAILERIRASGIIACVKADDSDVALQAARAALDASVSVLEIPLTTPAADEIIHTLVAEYPNALIGAGTVLGMLDAASVIKAGAKFLMSPGMDEHLVGWLKEGPALLIPGAMTPTELMNATRSGARAVKVFPVTAVGGVNFVKAMCRPFGKVPLIPAHGITVSMIEPYVTAGAVAVVLSDAIFDRAAMMAGDFAEISKRAASAAEEGRRAVRLRAQIGE</sequence>
<feature type="compositionally biased region" description="Polar residues" evidence="6">
    <location>
        <begin position="216"/>
        <end position="228"/>
    </location>
</feature>
<comment type="pathway">
    <text evidence="1">Carbohydrate acid metabolism.</text>
</comment>
<dbReference type="Gramene" id="GBG62380">
    <property type="protein sequence ID" value="GBG62380"/>
    <property type="gene ID" value="CBR_g30334"/>
</dbReference>
<dbReference type="SUPFAM" id="SSF51569">
    <property type="entry name" value="Aldolase"/>
    <property type="match status" value="1"/>
</dbReference>
<feature type="region of interest" description="Disordered" evidence="6">
    <location>
        <begin position="209"/>
        <end position="249"/>
    </location>
</feature>
<comment type="similarity">
    <text evidence="2">Belongs to the KHG/KDPG aldolase family.</text>
</comment>
<dbReference type="Proteomes" id="UP000265515">
    <property type="component" value="Unassembled WGS sequence"/>
</dbReference>
<dbReference type="Pfam" id="PF01081">
    <property type="entry name" value="Aldolase"/>
    <property type="match status" value="1"/>
</dbReference>
<dbReference type="NCBIfam" id="TIGR01182">
    <property type="entry name" value="eda"/>
    <property type="match status" value="1"/>
</dbReference>
<evidence type="ECO:0000256" key="2">
    <source>
        <dbReference type="ARBA" id="ARBA00006906"/>
    </source>
</evidence>
<dbReference type="OrthoDB" id="1476984at2759"/>
<keyword evidence="5" id="KW-0119">Carbohydrate metabolism</keyword>
<dbReference type="InterPro" id="IPR013785">
    <property type="entry name" value="Aldolase_TIM"/>
</dbReference>
<gene>
    <name evidence="7" type="ORF">CBR_g30334</name>
</gene>
<dbReference type="InterPro" id="IPR000887">
    <property type="entry name" value="Aldlse_KDPG_KHG"/>
</dbReference>
<dbReference type="PANTHER" id="PTHR30246:SF1">
    <property type="entry name" value="2-DEHYDRO-3-DEOXY-6-PHOSPHOGALACTONATE ALDOLASE-RELATED"/>
    <property type="match status" value="1"/>
</dbReference>
<feature type="region of interest" description="Disordered" evidence="6">
    <location>
        <begin position="264"/>
        <end position="336"/>
    </location>
</feature>
<keyword evidence="8" id="KW-1185">Reference proteome</keyword>
<dbReference type="EMBL" id="BFEA01000028">
    <property type="protein sequence ID" value="GBG62380.1"/>
    <property type="molecule type" value="Genomic_DNA"/>
</dbReference>
<accession>A0A388JX49</accession>
<evidence type="ECO:0000256" key="5">
    <source>
        <dbReference type="ARBA" id="ARBA00023277"/>
    </source>
</evidence>
<evidence type="ECO:0000313" key="8">
    <source>
        <dbReference type="Proteomes" id="UP000265515"/>
    </source>
</evidence>
<keyword evidence="4" id="KW-0456">Lyase</keyword>
<dbReference type="CDD" id="cd00452">
    <property type="entry name" value="KDPG_aldolase"/>
    <property type="match status" value="1"/>
</dbReference>
<evidence type="ECO:0000256" key="3">
    <source>
        <dbReference type="ARBA" id="ARBA00011233"/>
    </source>
</evidence>
<evidence type="ECO:0000256" key="4">
    <source>
        <dbReference type="ARBA" id="ARBA00023239"/>
    </source>
</evidence>
<evidence type="ECO:0000256" key="1">
    <source>
        <dbReference type="ARBA" id="ARBA00004761"/>
    </source>
</evidence>
<feature type="compositionally biased region" description="Basic and acidic residues" evidence="6">
    <location>
        <begin position="229"/>
        <end position="240"/>
    </location>
</feature>
<dbReference type="PANTHER" id="PTHR30246">
    <property type="entry name" value="2-KETO-3-DEOXY-6-PHOSPHOGLUCONATE ALDOLASE"/>
    <property type="match status" value="1"/>
</dbReference>
<protein>
    <recommendedName>
        <fullName evidence="9">KHG/KDPG aldolase</fullName>
    </recommendedName>
</protein>
<evidence type="ECO:0000256" key="6">
    <source>
        <dbReference type="SAM" id="MobiDB-lite"/>
    </source>
</evidence>